<dbReference type="AlphaFoldDB" id="A0A134CFU1"/>
<accession>A0A134CFU1</accession>
<keyword evidence="2" id="KW-1185">Reference proteome</keyword>
<sequence>MERSVVNTLEINHLLKSALTDKINDREVFMKGIDKSYLYEDLYDIPIEEIK</sequence>
<dbReference type="Proteomes" id="UP000070160">
    <property type="component" value="Unassembled WGS sequence"/>
</dbReference>
<protein>
    <submittedName>
        <fullName evidence="1">Uncharacterized protein</fullName>
    </submittedName>
</protein>
<evidence type="ECO:0000313" key="2">
    <source>
        <dbReference type="Proteomes" id="UP000070160"/>
    </source>
</evidence>
<proteinExistence type="predicted"/>
<organism evidence="1 2">
    <name type="scientific">Megasphaera hutchinsoni</name>
    <dbReference type="NCBI Taxonomy" id="1588748"/>
    <lineage>
        <taxon>Bacteria</taxon>
        <taxon>Bacillati</taxon>
        <taxon>Bacillota</taxon>
        <taxon>Negativicutes</taxon>
        <taxon>Veillonellales</taxon>
        <taxon>Veillonellaceae</taxon>
        <taxon>Megasphaera</taxon>
    </lineage>
</organism>
<comment type="caution">
    <text evidence="1">The sequence shown here is derived from an EMBL/GenBank/DDBJ whole genome shotgun (WGS) entry which is preliminary data.</text>
</comment>
<name>A0A134CFU1_9FIRM</name>
<dbReference type="PATRIC" id="fig|1588748.3.peg.852"/>
<gene>
    <name evidence="1" type="ORF">HMPREF3182_00887</name>
</gene>
<dbReference type="EMBL" id="LSDT01000042">
    <property type="protein sequence ID" value="KXB91065.1"/>
    <property type="molecule type" value="Genomic_DNA"/>
</dbReference>
<evidence type="ECO:0000313" key="1">
    <source>
        <dbReference type="EMBL" id="KXB91065.1"/>
    </source>
</evidence>
<reference evidence="2" key="1">
    <citation type="submission" date="2016-01" db="EMBL/GenBank/DDBJ databases">
        <authorList>
            <person name="Mitreva M."/>
            <person name="Pepin K.H."/>
            <person name="Mihindukulasuriya K.A."/>
            <person name="Fulton R."/>
            <person name="Fronick C."/>
            <person name="O'Laughlin M."/>
            <person name="Miner T."/>
            <person name="Herter B."/>
            <person name="Rosa B.A."/>
            <person name="Cordes M."/>
            <person name="Tomlinson C."/>
            <person name="Wollam A."/>
            <person name="Palsikar V.B."/>
            <person name="Mardis E.R."/>
            <person name="Wilson R.K."/>
        </authorList>
    </citation>
    <scope>NUCLEOTIDE SEQUENCE [LARGE SCALE GENOMIC DNA]</scope>
    <source>
        <strain evidence="2">KA00182</strain>
    </source>
</reference>